<dbReference type="PANTHER" id="PTHR43687">
    <property type="entry name" value="ADENYLYLSULFATE REDUCTASE, BETA SUBUNIT"/>
    <property type="match status" value="1"/>
</dbReference>
<sequence length="184" mass="20127">MPRTEVGSNILPMAYSIIETCIGCTACTKRCPTNAISGDRNELHVIDPSLCIDCGACGTVCPPESILDSVNDACEALKKTEWPKATVIEEKCIGSGCELCINICPFDALSLQYNERVDDFFGVSTVDEKKCTGCRLCEDVCGWDAVHIFPLKDEMQKSIEALTDQEIQLIQLAKKGQNVTELAR</sequence>
<keyword evidence="2" id="KW-0479">Metal-binding</keyword>
<feature type="domain" description="4Fe-4S ferredoxin-type" evidence="5">
    <location>
        <begin position="13"/>
        <end position="41"/>
    </location>
</feature>
<feature type="domain" description="4Fe-4S ferredoxin-type" evidence="5">
    <location>
        <begin position="122"/>
        <end position="151"/>
    </location>
</feature>
<organism evidence="6">
    <name type="scientific">marine metagenome</name>
    <dbReference type="NCBI Taxonomy" id="408172"/>
    <lineage>
        <taxon>unclassified sequences</taxon>
        <taxon>metagenomes</taxon>
        <taxon>ecological metagenomes</taxon>
    </lineage>
</organism>
<dbReference type="PROSITE" id="PS51379">
    <property type="entry name" value="4FE4S_FER_2"/>
    <property type="match status" value="4"/>
</dbReference>
<proteinExistence type="predicted"/>
<accession>A0A382D3R8</accession>
<evidence type="ECO:0000256" key="3">
    <source>
        <dbReference type="ARBA" id="ARBA00023004"/>
    </source>
</evidence>
<dbReference type="GO" id="GO:0046872">
    <property type="term" value="F:metal ion binding"/>
    <property type="evidence" value="ECO:0007669"/>
    <property type="project" value="UniProtKB-KW"/>
</dbReference>
<dbReference type="PANTHER" id="PTHR43687:SF1">
    <property type="entry name" value="FERREDOXIN III"/>
    <property type="match status" value="1"/>
</dbReference>
<dbReference type="GO" id="GO:0051539">
    <property type="term" value="F:4 iron, 4 sulfur cluster binding"/>
    <property type="evidence" value="ECO:0007669"/>
    <property type="project" value="UniProtKB-KW"/>
</dbReference>
<keyword evidence="1" id="KW-0004">4Fe-4S</keyword>
<feature type="domain" description="4Fe-4S ferredoxin-type" evidence="5">
    <location>
        <begin position="83"/>
        <end position="114"/>
    </location>
</feature>
<name>A0A382D3R8_9ZZZZ</name>
<keyword evidence="4" id="KW-0411">Iron-sulfur</keyword>
<keyword evidence="3" id="KW-0408">Iron</keyword>
<dbReference type="CDD" id="cd10549">
    <property type="entry name" value="MtMvhB_like"/>
    <property type="match status" value="1"/>
</dbReference>
<dbReference type="Gene3D" id="3.30.70.20">
    <property type="match status" value="2"/>
</dbReference>
<reference evidence="6" key="1">
    <citation type="submission" date="2018-05" db="EMBL/GenBank/DDBJ databases">
        <authorList>
            <person name="Lanie J.A."/>
            <person name="Ng W.-L."/>
            <person name="Kazmierczak K.M."/>
            <person name="Andrzejewski T.M."/>
            <person name="Davidsen T.M."/>
            <person name="Wayne K.J."/>
            <person name="Tettelin H."/>
            <person name="Glass J.I."/>
            <person name="Rusch D."/>
            <person name="Podicherti R."/>
            <person name="Tsui H.-C.T."/>
            <person name="Winkler M.E."/>
        </authorList>
    </citation>
    <scope>NUCLEOTIDE SEQUENCE</scope>
</reference>
<dbReference type="PROSITE" id="PS00198">
    <property type="entry name" value="4FE4S_FER_1"/>
    <property type="match status" value="2"/>
</dbReference>
<dbReference type="InterPro" id="IPR017900">
    <property type="entry name" value="4Fe4S_Fe_S_CS"/>
</dbReference>
<feature type="domain" description="4Fe-4S ferredoxin-type" evidence="5">
    <location>
        <begin position="42"/>
        <end position="72"/>
    </location>
</feature>
<protein>
    <recommendedName>
        <fullName evidence="5">4Fe-4S ferredoxin-type domain-containing protein</fullName>
    </recommendedName>
</protein>
<evidence type="ECO:0000259" key="5">
    <source>
        <dbReference type="PROSITE" id="PS51379"/>
    </source>
</evidence>
<evidence type="ECO:0000256" key="1">
    <source>
        <dbReference type="ARBA" id="ARBA00022485"/>
    </source>
</evidence>
<dbReference type="InterPro" id="IPR050572">
    <property type="entry name" value="Fe-S_Ferredoxin"/>
</dbReference>
<dbReference type="Pfam" id="PF12838">
    <property type="entry name" value="Fer4_7"/>
    <property type="match status" value="2"/>
</dbReference>
<dbReference type="EMBL" id="UINC01037204">
    <property type="protein sequence ID" value="SVB32341.1"/>
    <property type="molecule type" value="Genomic_DNA"/>
</dbReference>
<evidence type="ECO:0000256" key="2">
    <source>
        <dbReference type="ARBA" id="ARBA00022723"/>
    </source>
</evidence>
<dbReference type="SUPFAM" id="SSF54862">
    <property type="entry name" value="4Fe-4S ferredoxins"/>
    <property type="match status" value="1"/>
</dbReference>
<evidence type="ECO:0000313" key="6">
    <source>
        <dbReference type="EMBL" id="SVB32341.1"/>
    </source>
</evidence>
<dbReference type="AlphaFoldDB" id="A0A382D3R8"/>
<gene>
    <name evidence="6" type="ORF">METZ01_LOCUS185195</name>
</gene>
<dbReference type="InterPro" id="IPR017896">
    <property type="entry name" value="4Fe4S_Fe-S-bd"/>
</dbReference>
<evidence type="ECO:0000256" key="4">
    <source>
        <dbReference type="ARBA" id="ARBA00023014"/>
    </source>
</evidence>